<name>A0A1W5ZQB2_9BACI</name>
<dbReference type="Pfam" id="PF10764">
    <property type="entry name" value="Gin"/>
    <property type="match status" value="1"/>
</dbReference>
<proteinExistence type="predicted"/>
<dbReference type="OrthoDB" id="2886653at2"/>
<organism evidence="1 2">
    <name type="scientific">Halobacillus mangrovi</name>
    <dbReference type="NCBI Taxonomy" id="402384"/>
    <lineage>
        <taxon>Bacteria</taxon>
        <taxon>Bacillati</taxon>
        <taxon>Bacillota</taxon>
        <taxon>Bacilli</taxon>
        <taxon>Bacillales</taxon>
        <taxon>Bacillaceae</taxon>
        <taxon>Halobacillus</taxon>
    </lineage>
</organism>
<gene>
    <name evidence="1" type="ORF">HM131_00935</name>
</gene>
<keyword evidence="2" id="KW-1185">Reference proteome</keyword>
<evidence type="ECO:0008006" key="3">
    <source>
        <dbReference type="Google" id="ProtNLM"/>
    </source>
</evidence>
<dbReference type="STRING" id="402384.HM131_00935"/>
<reference evidence="1 2" key="1">
    <citation type="submission" date="2017-04" db="EMBL/GenBank/DDBJ databases">
        <title>The whole genome sequencing and assembly of Halobacillus mangrovi strain.</title>
        <authorList>
            <person name="Lee S.-J."/>
            <person name="Park M.-K."/>
            <person name="Kim J.-Y."/>
            <person name="Lee Y.-J."/>
            <person name="Yi H."/>
            <person name="Bahn Y.-S."/>
            <person name="Kim J.F."/>
            <person name="Lee D.-W."/>
        </authorList>
    </citation>
    <scope>NUCLEOTIDE SEQUENCE [LARGE SCALE GENOMIC DNA]</scope>
    <source>
        <strain evidence="1 2">KTB 131</strain>
    </source>
</reference>
<dbReference type="Proteomes" id="UP000192527">
    <property type="component" value="Chromosome"/>
</dbReference>
<accession>A0A1W5ZQB2</accession>
<evidence type="ECO:0000313" key="1">
    <source>
        <dbReference type="EMBL" id="ARI75480.1"/>
    </source>
</evidence>
<dbReference type="KEGG" id="hmn:HM131_00935"/>
<dbReference type="RefSeq" id="WP_085027050.1">
    <property type="nucleotide sequence ID" value="NZ_CP020772.1"/>
</dbReference>
<dbReference type="EMBL" id="CP020772">
    <property type="protein sequence ID" value="ARI75480.1"/>
    <property type="molecule type" value="Genomic_DNA"/>
</dbReference>
<sequence>MARKQCCSICSKEAENGIYLLRVYICHSCEKEMINTSADDPKYQFFVEQMTKAHRSMIPS</sequence>
<dbReference type="AlphaFoldDB" id="A0A1W5ZQB2"/>
<protein>
    <recommendedName>
        <fullName evidence="3">Inhibitor of sigma-G Gin</fullName>
    </recommendedName>
</protein>
<dbReference type="InterPro" id="IPR019700">
    <property type="entry name" value="Sigma-G_inhibitor_Gin"/>
</dbReference>
<evidence type="ECO:0000313" key="2">
    <source>
        <dbReference type="Proteomes" id="UP000192527"/>
    </source>
</evidence>